<dbReference type="RefSeq" id="XP_007862563.1">
    <property type="nucleotide sequence ID" value="XM_007864372.1"/>
</dbReference>
<evidence type="ECO:0000256" key="1">
    <source>
        <dbReference type="SAM" id="MobiDB-lite"/>
    </source>
</evidence>
<dbReference type="AlphaFoldDB" id="S7QK58"/>
<feature type="compositionally biased region" description="Basic and acidic residues" evidence="1">
    <location>
        <begin position="358"/>
        <end position="370"/>
    </location>
</feature>
<sequence length="481" mass="52328">MQTSIRMAINTPTQIQVGENLLFIPDLSNPLHGRVKVHPSSPRGNTKKTPLFLPHDDPDIAQQIVNQDQLGAGWHTKASPASMQWMPVKAGDGPTAPISSALTKVHAEGRRAAAPIATFHAEVSSYCADHPSTRRSSLAGDFASNAACRRFDRGTLRRKVAVSGILNFRHLLPTYNLQDWGKERIGRLIAADPGTENSSGNVQFLKNEPCELALVAERKHPRIASADMDARSEPTQPENGAGADPRYAIPLRAQAHDGSTEAGQTPNFPPSQEKQIQKDHPAPSELSARSARGKSKLEAAGGKGPPGERSRVAATAGVSRRHDKAAAPRILTAATLNCDTAPSKMLGKRPRAEDDDGERPAKVAHTERQLEGSPEWSSITVACKNEILRVLRGDAIIGNPKELRDLIKALDEVERVKYELDLPSLRQARIGKYLKSLMNNTTIIPDHFSGVRVKARKLFDFFRARLACAGGDIPQRGNQNQ</sequence>
<feature type="compositionally biased region" description="Polar residues" evidence="1">
    <location>
        <begin position="261"/>
        <end position="274"/>
    </location>
</feature>
<reference evidence="2 3" key="1">
    <citation type="journal article" date="2012" name="Science">
        <title>The Paleozoic origin of enzymatic lignin decomposition reconstructed from 31 fungal genomes.</title>
        <authorList>
            <person name="Floudas D."/>
            <person name="Binder M."/>
            <person name="Riley R."/>
            <person name="Barry K."/>
            <person name="Blanchette R.A."/>
            <person name="Henrissat B."/>
            <person name="Martinez A.T."/>
            <person name="Otillar R."/>
            <person name="Spatafora J.W."/>
            <person name="Yadav J.S."/>
            <person name="Aerts A."/>
            <person name="Benoit I."/>
            <person name="Boyd A."/>
            <person name="Carlson A."/>
            <person name="Copeland A."/>
            <person name="Coutinho P.M."/>
            <person name="de Vries R.P."/>
            <person name="Ferreira P."/>
            <person name="Findley K."/>
            <person name="Foster B."/>
            <person name="Gaskell J."/>
            <person name="Glotzer D."/>
            <person name="Gorecki P."/>
            <person name="Heitman J."/>
            <person name="Hesse C."/>
            <person name="Hori C."/>
            <person name="Igarashi K."/>
            <person name="Jurgens J.A."/>
            <person name="Kallen N."/>
            <person name="Kersten P."/>
            <person name="Kohler A."/>
            <person name="Kuees U."/>
            <person name="Kumar T.K.A."/>
            <person name="Kuo A."/>
            <person name="LaButti K."/>
            <person name="Larrondo L.F."/>
            <person name="Lindquist E."/>
            <person name="Ling A."/>
            <person name="Lombard V."/>
            <person name="Lucas S."/>
            <person name="Lundell T."/>
            <person name="Martin R."/>
            <person name="McLaughlin D.J."/>
            <person name="Morgenstern I."/>
            <person name="Morin E."/>
            <person name="Murat C."/>
            <person name="Nagy L.G."/>
            <person name="Nolan M."/>
            <person name="Ohm R.A."/>
            <person name="Patyshakuliyeva A."/>
            <person name="Rokas A."/>
            <person name="Ruiz-Duenas F.J."/>
            <person name="Sabat G."/>
            <person name="Salamov A."/>
            <person name="Samejima M."/>
            <person name="Schmutz J."/>
            <person name="Slot J.C."/>
            <person name="St John F."/>
            <person name="Stenlid J."/>
            <person name="Sun H."/>
            <person name="Sun S."/>
            <person name="Syed K."/>
            <person name="Tsang A."/>
            <person name="Wiebenga A."/>
            <person name="Young D."/>
            <person name="Pisabarro A."/>
            <person name="Eastwood D.C."/>
            <person name="Martin F."/>
            <person name="Cullen D."/>
            <person name="Grigoriev I.V."/>
            <person name="Hibbett D.S."/>
        </authorList>
    </citation>
    <scope>NUCLEOTIDE SEQUENCE [LARGE SCALE GENOMIC DNA]</scope>
    <source>
        <strain evidence="2 3">ATCC 11539</strain>
    </source>
</reference>
<feature type="region of interest" description="Disordered" evidence="1">
    <location>
        <begin position="223"/>
        <end position="371"/>
    </location>
</feature>
<organism evidence="2 3">
    <name type="scientific">Gloeophyllum trabeum (strain ATCC 11539 / FP-39264 / Madison 617)</name>
    <name type="common">Brown rot fungus</name>
    <dbReference type="NCBI Taxonomy" id="670483"/>
    <lineage>
        <taxon>Eukaryota</taxon>
        <taxon>Fungi</taxon>
        <taxon>Dikarya</taxon>
        <taxon>Basidiomycota</taxon>
        <taxon>Agaricomycotina</taxon>
        <taxon>Agaricomycetes</taxon>
        <taxon>Gloeophyllales</taxon>
        <taxon>Gloeophyllaceae</taxon>
        <taxon>Gloeophyllum</taxon>
    </lineage>
</organism>
<proteinExistence type="predicted"/>
<dbReference type="GeneID" id="19300571"/>
<protein>
    <submittedName>
        <fullName evidence="2">Uncharacterized protein</fullName>
    </submittedName>
</protein>
<keyword evidence="3" id="KW-1185">Reference proteome</keyword>
<dbReference type="EMBL" id="KB469297">
    <property type="protein sequence ID" value="EPQ59628.1"/>
    <property type="molecule type" value="Genomic_DNA"/>
</dbReference>
<evidence type="ECO:0000313" key="2">
    <source>
        <dbReference type="EMBL" id="EPQ59628.1"/>
    </source>
</evidence>
<dbReference type="OrthoDB" id="10599279at2759"/>
<name>S7QK58_GLOTA</name>
<accession>S7QK58</accession>
<dbReference type="HOGENOM" id="CLU_567470_0_0_1"/>
<gene>
    <name evidence="2" type="ORF">GLOTRDRAFT_119653</name>
</gene>
<dbReference type="Proteomes" id="UP000030669">
    <property type="component" value="Unassembled WGS sequence"/>
</dbReference>
<evidence type="ECO:0000313" key="3">
    <source>
        <dbReference type="Proteomes" id="UP000030669"/>
    </source>
</evidence>
<dbReference type="KEGG" id="gtr:GLOTRDRAFT_119653"/>